<reference evidence="2 3" key="1">
    <citation type="submission" date="2017-08" db="EMBL/GenBank/DDBJ databases">
        <title>Infants hospitalized years apart are colonized by the same room-sourced microbial strains.</title>
        <authorList>
            <person name="Brooks B."/>
            <person name="Olm M.R."/>
            <person name="Firek B.A."/>
            <person name="Baker R."/>
            <person name="Thomas B.C."/>
            <person name="Morowitz M.J."/>
            <person name="Banfield J.F."/>
        </authorList>
    </citation>
    <scope>NUCLEOTIDE SEQUENCE [LARGE SCALE GENOMIC DNA]</scope>
    <source>
        <strain evidence="2">S2_003_000_R2_11</strain>
    </source>
</reference>
<dbReference type="AlphaFoldDB" id="A0A2W5SND4"/>
<evidence type="ECO:0000256" key="1">
    <source>
        <dbReference type="ARBA" id="ARBA00023002"/>
    </source>
</evidence>
<dbReference type="InterPro" id="IPR036188">
    <property type="entry name" value="FAD/NAD-bd_sf"/>
</dbReference>
<dbReference type="GO" id="GO:0050660">
    <property type="term" value="F:flavin adenine dinucleotide binding"/>
    <property type="evidence" value="ECO:0007669"/>
    <property type="project" value="TreeGrafter"/>
</dbReference>
<evidence type="ECO:0000313" key="2">
    <source>
        <dbReference type="EMBL" id="PZR00866.1"/>
    </source>
</evidence>
<gene>
    <name evidence="2" type="ORF">DI533_10205</name>
</gene>
<dbReference type="GO" id="GO:0004497">
    <property type="term" value="F:monooxygenase activity"/>
    <property type="evidence" value="ECO:0007669"/>
    <property type="project" value="TreeGrafter"/>
</dbReference>
<dbReference type="InterPro" id="IPR050982">
    <property type="entry name" value="Auxin_biosynth/cation_transpt"/>
</dbReference>
<dbReference type="PRINTS" id="PR00368">
    <property type="entry name" value="FADPNR"/>
</dbReference>
<dbReference type="PANTHER" id="PTHR43539:SF78">
    <property type="entry name" value="FLAVIN-CONTAINING MONOOXYGENASE"/>
    <property type="match status" value="1"/>
</dbReference>
<evidence type="ECO:0000313" key="3">
    <source>
        <dbReference type="Proteomes" id="UP000248975"/>
    </source>
</evidence>
<name>A0A2W5SND4_CERSP</name>
<dbReference type="Pfam" id="PF13738">
    <property type="entry name" value="Pyr_redox_3"/>
    <property type="match status" value="1"/>
</dbReference>
<sequence>MSVTTVAILGAGPVGLAAAAHLLERGMVPLVLEQGKKVAGAVRDWGHVPMFSDWQFNVDAAAIRRLRAVGWTMPKASAYPNGEELVTQYLDPLAASLDPWLRLGRRVVAVSREGMDKVKDAGRATSAFVIETEGDAGPEFHRTDAVIDTTGTWSQPNPGGAGRPVAGEVGHPRISYGMPAVAGRQRQRFEGCRVAVLGGGYSAVGNLIALAALEGTDPIWLCRASDPSRSLGGGAADQLAARGAIGVQISRLLVAGRISIERDFRLAVLEGQDPLTIRASDGRRVEVDELIISTGFRPDLSIFRELRVSLDPALECPPALAPLIDPNLHSCGTVRPHGAAELAHPEPGFYIAGMKSYGRAPTFLLATGYEQVRSIVAAIAGDHAAAARVELVLPETGVCNGPGLRSADIASVEASGCCGGPARNQASACCAADEAAKGSGKEGCGCGSAPDQERQRVSCC</sequence>
<dbReference type="Gene3D" id="3.50.50.60">
    <property type="entry name" value="FAD/NAD(P)-binding domain"/>
    <property type="match status" value="1"/>
</dbReference>
<dbReference type="PRINTS" id="PR00411">
    <property type="entry name" value="PNDRDTASEI"/>
</dbReference>
<dbReference type="EMBL" id="QFQS01000001">
    <property type="protein sequence ID" value="PZR00866.1"/>
    <property type="molecule type" value="Genomic_DNA"/>
</dbReference>
<protein>
    <submittedName>
        <fullName evidence="2">FAD-dependent oxidoreductase</fullName>
    </submittedName>
</protein>
<comment type="caution">
    <text evidence="2">The sequence shown here is derived from an EMBL/GenBank/DDBJ whole genome shotgun (WGS) entry which is preliminary data.</text>
</comment>
<proteinExistence type="predicted"/>
<keyword evidence="1" id="KW-0560">Oxidoreductase</keyword>
<dbReference type="PANTHER" id="PTHR43539">
    <property type="entry name" value="FLAVIN-BINDING MONOOXYGENASE-LIKE PROTEIN (AFU_ORTHOLOGUE AFUA_4G09220)"/>
    <property type="match status" value="1"/>
</dbReference>
<organism evidence="2 3">
    <name type="scientific">Cereibacter sphaeroides</name>
    <name type="common">Rhodobacter sphaeroides</name>
    <dbReference type="NCBI Taxonomy" id="1063"/>
    <lineage>
        <taxon>Bacteria</taxon>
        <taxon>Pseudomonadati</taxon>
        <taxon>Pseudomonadota</taxon>
        <taxon>Alphaproteobacteria</taxon>
        <taxon>Rhodobacterales</taxon>
        <taxon>Paracoccaceae</taxon>
        <taxon>Cereibacter</taxon>
    </lineage>
</organism>
<accession>A0A2W5SND4</accession>
<dbReference type="Proteomes" id="UP000248975">
    <property type="component" value="Unassembled WGS sequence"/>
</dbReference>
<dbReference type="SUPFAM" id="SSF51905">
    <property type="entry name" value="FAD/NAD(P)-binding domain"/>
    <property type="match status" value="1"/>
</dbReference>